<dbReference type="GO" id="GO:0003677">
    <property type="term" value="F:DNA binding"/>
    <property type="evidence" value="ECO:0007669"/>
    <property type="project" value="UniProtKB-KW"/>
</dbReference>
<name>A0A5D4XUW3_9GAMM</name>
<evidence type="ECO:0000256" key="4">
    <source>
        <dbReference type="ARBA" id="ARBA00023172"/>
    </source>
</evidence>
<dbReference type="EMBL" id="VTFT01000001">
    <property type="protein sequence ID" value="TYT27261.1"/>
    <property type="molecule type" value="Genomic_DNA"/>
</dbReference>
<evidence type="ECO:0000256" key="2">
    <source>
        <dbReference type="ARBA" id="ARBA00022908"/>
    </source>
</evidence>
<evidence type="ECO:0000256" key="5">
    <source>
        <dbReference type="SAM" id="Coils"/>
    </source>
</evidence>
<dbReference type="GO" id="GO:0006310">
    <property type="term" value="P:DNA recombination"/>
    <property type="evidence" value="ECO:0007669"/>
    <property type="project" value="UniProtKB-KW"/>
</dbReference>
<dbReference type="Gene3D" id="1.10.443.10">
    <property type="entry name" value="Intergrase catalytic core"/>
    <property type="match status" value="1"/>
</dbReference>
<evidence type="ECO:0000259" key="7">
    <source>
        <dbReference type="PROSITE" id="PS51898"/>
    </source>
</evidence>
<comment type="similarity">
    <text evidence="1">Belongs to the 'phage' integrase family.</text>
</comment>
<proteinExistence type="inferred from homology"/>
<keyword evidence="9" id="KW-1185">Reference proteome</keyword>
<keyword evidence="4" id="KW-0233">DNA recombination</keyword>
<dbReference type="AlphaFoldDB" id="A0A5D4XUW3"/>
<feature type="domain" description="Tyr recombinase" evidence="7">
    <location>
        <begin position="270"/>
        <end position="468"/>
    </location>
</feature>
<dbReference type="PANTHER" id="PTHR30629">
    <property type="entry name" value="PROPHAGE INTEGRASE"/>
    <property type="match status" value="1"/>
</dbReference>
<organism evidence="8 9">
    <name type="scientific">Luteimonas viscosa</name>
    <dbReference type="NCBI Taxonomy" id="1132694"/>
    <lineage>
        <taxon>Bacteria</taxon>
        <taxon>Pseudomonadati</taxon>
        <taxon>Pseudomonadota</taxon>
        <taxon>Gammaproteobacteria</taxon>
        <taxon>Lysobacterales</taxon>
        <taxon>Lysobacteraceae</taxon>
        <taxon>Luteimonas</taxon>
    </lineage>
</organism>
<dbReference type="PROSITE" id="PS51898">
    <property type="entry name" value="TYR_RECOMBINASE"/>
    <property type="match status" value="1"/>
</dbReference>
<accession>A0A5D4XUW3</accession>
<dbReference type="Gene3D" id="3.30.160.390">
    <property type="entry name" value="Integrase, DNA-binding domain"/>
    <property type="match status" value="1"/>
</dbReference>
<reference evidence="8 9" key="1">
    <citation type="submission" date="2019-08" db="EMBL/GenBank/DDBJ databases">
        <title>Luteimonas viscosus sp. nov., isolated from soil of a sunflower field.</title>
        <authorList>
            <person name="Jianli Z."/>
            <person name="Ying Z."/>
        </authorList>
    </citation>
    <scope>NUCLEOTIDE SEQUENCE [LARGE SCALE GENOMIC DNA]</scope>
    <source>
        <strain evidence="8 9">XBU10</strain>
    </source>
</reference>
<comment type="caution">
    <text evidence="8">The sequence shown here is derived from an EMBL/GenBank/DDBJ whole genome shotgun (WGS) entry which is preliminary data.</text>
</comment>
<dbReference type="InterPro" id="IPR038488">
    <property type="entry name" value="Integrase_DNA-bd_sf"/>
</dbReference>
<evidence type="ECO:0000256" key="1">
    <source>
        <dbReference type="ARBA" id="ARBA00008857"/>
    </source>
</evidence>
<gene>
    <name evidence="8" type="ORF">FZO89_13910</name>
</gene>
<dbReference type="PANTHER" id="PTHR30629:SF2">
    <property type="entry name" value="PROPHAGE INTEGRASE INTS-RELATED"/>
    <property type="match status" value="1"/>
</dbReference>
<dbReference type="Pfam" id="PF00589">
    <property type="entry name" value="Phage_integrase"/>
    <property type="match status" value="1"/>
</dbReference>
<sequence>MVAGAIRVGPQSGHSSGHHRTAAMAKTILTDAYIRNRPRPAKGNAIDYDTETKGLAVRFTKSAGAALMFCYGSSVAGGSARRMVLGPWSPASGRSIASVLPAMRKEAIRLAGIVAEGRDPYAERKAEAERLAAEREAERIERERAAAEAEAARSAEEARLTVSQLLALYLDPEEGATLTSDTLRRTRRRANRYIVPALGNRKADTLEQGDVLNLIKPLRRAGKRSEVVHLVSLISGLYTWGLTERHLAKEKNPAGGILAILDKADELPEARERALTTAADFRAFWCITDPFAEVPPAKRMNRDVAECLRFMLYTGARPSEAAGLRWVEVDMAAAVWNKPKQGEGRAKSKRGDTLPLVAPAMAILRSRHGNASDYVFPSGRSRRIANGGGQGCLTANRLATGLREAIPYLQSQGVEPFTPHDVRRTLATGMNEIGVSSDVVERTLNHAMGKLKKTYDKSRQTRIRRRAMTAWADYFAEVVRTGKTIDDWEDDALPQTDNVLQFPAMPRGR</sequence>
<dbReference type="Proteomes" id="UP000324973">
    <property type="component" value="Unassembled WGS sequence"/>
</dbReference>
<evidence type="ECO:0000256" key="6">
    <source>
        <dbReference type="SAM" id="MobiDB-lite"/>
    </source>
</evidence>
<protein>
    <submittedName>
        <fullName evidence="8">Site-specific integrase</fullName>
    </submittedName>
</protein>
<keyword evidence="3" id="KW-0238">DNA-binding</keyword>
<dbReference type="InterPro" id="IPR013762">
    <property type="entry name" value="Integrase-like_cat_sf"/>
</dbReference>
<evidence type="ECO:0000313" key="9">
    <source>
        <dbReference type="Proteomes" id="UP000324973"/>
    </source>
</evidence>
<dbReference type="InterPro" id="IPR002104">
    <property type="entry name" value="Integrase_catalytic"/>
</dbReference>
<dbReference type="GO" id="GO:0015074">
    <property type="term" value="P:DNA integration"/>
    <property type="evidence" value="ECO:0007669"/>
    <property type="project" value="UniProtKB-KW"/>
</dbReference>
<keyword evidence="2" id="KW-0229">DNA integration</keyword>
<feature type="region of interest" description="Disordered" evidence="6">
    <location>
        <begin position="1"/>
        <end position="21"/>
    </location>
</feature>
<feature type="coiled-coil region" evidence="5">
    <location>
        <begin position="121"/>
        <end position="157"/>
    </location>
</feature>
<dbReference type="InterPro" id="IPR011010">
    <property type="entry name" value="DNA_brk_join_enz"/>
</dbReference>
<dbReference type="Gene3D" id="1.10.150.130">
    <property type="match status" value="1"/>
</dbReference>
<dbReference type="SUPFAM" id="SSF56349">
    <property type="entry name" value="DNA breaking-rejoining enzymes"/>
    <property type="match status" value="1"/>
</dbReference>
<dbReference type="InterPro" id="IPR050808">
    <property type="entry name" value="Phage_Integrase"/>
</dbReference>
<dbReference type="InterPro" id="IPR010998">
    <property type="entry name" value="Integrase_recombinase_N"/>
</dbReference>
<keyword evidence="5" id="KW-0175">Coiled coil</keyword>
<evidence type="ECO:0000256" key="3">
    <source>
        <dbReference type="ARBA" id="ARBA00023125"/>
    </source>
</evidence>
<dbReference type="CDD" id="cd00801">
    <property type="entry name" value="INT_P4_C"/>
    <property type="match status" value="1"/>
</dbReference>
<evidence type="ECO:0000313" key="8">
    <source>
        <dbReference type="EMBL" id="TYT27261.1"/>
    </source>
</evidence>
<dbReference type="OrthoDB" id="9795573at2"/>